<dbReference type="Pfam" id="PF23726">
    <property type="entry name" value="Beta-prop_RSE1_2nd"/>
    <property type="match status" value="1"/>
</dbReference>
<comment type="subcellular location">
    <subcellularLocation>
        <location evidence="1">Nucleus</location>
    </subcellularLocation>
</comment>
<feature type="domain" description="RSE1/DDB1/CPSF1 C-terminal" evidence="5">
    <location>
        <begin position="760"/>
        <end position="1082"/>
    </location>
</feature>
<dbReference type="OrthoDB" id="433457at2759"/>
<dbReference type="AlphaFoldDB" id="C1E9R7"/>
<dbReference type="RefSeq" id="XP_002503825.1">
    <property type="nucleotide sequence ID" value="XM_002503779.1"/>
</dbReference>
<dbReference type="FunCoup" id="C1E9R7">
    <property type="interactions" value="2224"/>
</dbReference>
<dbReference type="InterPro" id="IPR058543">
    <property type="entry name" value="Beta-prop_RSE1/DDB1/CPSF1_2nd"/>
</dbReference>
<evidence type="ECO:0000259" key="7">
    <source>
        <dbReference type="Pfam" id="PF23726"/>
    </source>
</evidence>
<dbReference type="InterPro" id="IPR050358">
    <property type="entry name" value="RSE1/DDB1/CFT1"/>
</dbReference>
<dbReference type="eggNOG" id="KOG1897">
    <property type="taxonomic scope" value="Eukaryota"/>
</dbReference>
<dbReference type="FunFam" id="1.10.150.910:FF:000003">
    <property type="entry name" value="DNA damage-binding protein 1a"/>
    <property type="match status" value="1"/>
</dbReference>
<dbReference type="Proteomes" id="UP000002009">
    <property type="component" value="Chromosome 7"/>
</dbReference>
<evidence type="ECO:0000256" key="4">
    <source>
        <dbReference type="ARBA" id="ARBA00023242"/>
    </source>
</evidence>
<feature type="domain" description="RSE1/DDB1/CPSF1 second beta-propeller" evidence="7">
    <location>
        <begin position="402"/>
        <end position="717"/>
    </location>
</feature>
<dbReference type="FunFam" id="2.130.10.10:FF:000592">
    <property type="entry name" value="UV-damaged DNA binding protein"/>
    <property type="match status" value="1"/>
</dbReference>
<reference evidence="8 9" key="1">
    <citation type="journal article" date="2009" name="Science">
        <title>Green evolution and dynamic adaptations revealed by genomes of the marine picoeukaryotes Micromonas.</title>
        <authorList>
            <person name="Worden A.Z."/>
            <person name="Lee J.H."/>
            <person name="Mock T."/>
            <person name="Rouze P."/>
            <person name="Simmons M.P."/>
            <person name="Aerts A.L."/>
            <person name="Allen A.E."/>
            <person name="Cuvelier M.L."/>
            <person name="Derelle E."/>
            <person name="Everett M.V."/>
            <person name="Foulon E."/>
            <person name="Grimwood J."/>
            <person name="Gundlach H."/>
            <person name="Henrissat B."/>
            <person name="Napoli C."/>
            <person name="McDonald S.M."/>
            <person name="Parker M.S."/>
            <person name="Rombauts S."/>
            <person name="Salamov A."/>
            <person name="Von Dassow P."/>
            <person name="Badger J.H."/>
            <person name="Coutinho P.M."/>
            <person name="Demir E."/>
            <person name="Dubchak I."/>
            <person name="Gentemann C."/>
            <person name="Eikrem W."/>
            <person name="Gready J.E."/>
            <person name="John U."/>
            <person name="Lanier W."/>
            <person name="Lindquist E.A."/>
            <person name="Lucas S."/>
            <person name="Mayer K.F."/>
            <person name="Moreau H."/>
            <person name="Not F."/>
            <person name="Otillar R."/>
            <person name="Panaud O."/>
            <person name="Pangilinan J."/>
            <person name="Paulsen I."/>
            <person name="Piegu B."/>
            <person name="Poliakov A."/>
            <person name="Robbens S."/>
            <person name="Schmutz J."/>
            <person name="Toulza E."/>
            <person name="Wyss T."/>
            <person name="Zelensky A."/>
            <person name="Zhou K."/>
            <person name="Armbrust E.V."/>
            <person name="Bhattacharya D."/>
            <person name="Goodenough U.W."/>
            <person name="Van de Peer Y."/>
            <person name="Grigoriev I.V."/>
        </authorList>
    </citation>
    <scope>NUCLEOTIDE SEQUENCE [LARGE SCALE GENOMIC DNA]</scope>
    <source>
        <strain evidence="9">RCC299 / NOUM17</strain>
    </source>
</reference>
<dbReference type="GO" id="GO:0003676">
    <property type="term" value="F:nucleic acid binding"/>
    <property type="evidence" value="ECO:0007669"/>
    <property type="project" value="InterPro"/>
</dbReference>
<dbReference type="PANTHER" id="PTHR10644">
    <property type="entry name" value="DNA REPAIR/RNA PROCESSING CPSF FAMILY"/>
    <property type="match status" value="1"/>
</dbReference>
<dbReference type="Gene3D" id="2.130.10.10">
    <property type="entry name" value="YVTN repeat-like/Quinoprotein amine dehydrogenase"/>
    <property type="match status" value="3"/>
</dbReference>
<evidence type="ECO:0000256" key="3">
    <source>
        <dbReference type="ARBA" id="ARBA00014577"/>
    </source>
</evidence>
<dbReference type="Pfam" id="PF03178">
    <property type="entry name" value="CPSF_A"/>
    <property type="match status" value="1"/>
</dbReference>
<accession>C1E9R7</accession>
<dbReference type="OMA" id="HQDFLMR"/>
<evidence type="ECO:0000256" key="2">
    <source>
        <dbReference type="ARBA" id="ARBA00007453"/>
    </source>
</evidence>
<keyword evidence="9" id="KW-1185">Reference proteome</keyword>
<evidence type="ECO:0000313" key="8">
    <source>
        <dbReference type="EMBL" id="ACO65083.1"/>
    </source>
</evidence>
<evidence type="ECO:0000259" key="6">
    <source>
        <dbReference type="Pfam" id="PF10433"/>
    </source>
</evidence>
<gene>
    <name evidence="8" type="ORF">MICPUN_97627</name>
</gene>
<dbReference type="InterPro" id="IPR011047">
    <property type="entry name" value="Quinoprotein_ADH-like_sf"/>
</dbReference>
<dbReference type="EMBL" id="CP001328">
    <property type="protein sequence ID" value="ACO65083.1"/>
    <property type="molecule type" value="Genomic_DNA"/>
</dbReference>
<dbReference type="InterPro" id="IPR015943">
    <property type="entry name" value="WD40/YVTN_repeat-like_dom_sf"/>
</dbReference>
<comment type="similarity">
    <text evidence="2">Belongs to the DDB1 family.</text>
</comment>
<evidence type="ECO:0000313" key="9">
    <source>
        <dbReference type="Proteomes" id="UP000002009"/>
    </source>
</evidence>
<sequence>MAYNYVVTAQKPTSVTHSLVGNFTHDNELNLIVAKCTRIEIHMLTPDGLQPMHDVPVYGRIAVMKLYRPAGEKRQLLYVATERLMFCVLAYDQTSGAIATRAMGDLSNTIGRPCEHGLIGEVDPECRLIGSQAYDGLFKVVPMDRAGQLREAFDVRLEELNVVDVKFMHGCATPTICVLYEDTKEARHVKTYEVDVKEKTLRDGPWSQSDVEGGSSLIIPVPAPLGGAIVVGESVIVYLNKDGGNGAGGAIATKSVNVMAHGVVDADGSRYLLSDSTGMLHLLVLVHDRRRVHALKLESLGQTSIASTLSYLDNGVVYVGSAYGDSQLVRLHAQPVRCAADQVPATPDGLTYVECLESFTNLGPIVDFAVVDLDRHGQGQVVTCSGVNKDGSLRVVRNGVGIHERAAIELPGVKGCWSLRRGDASTHPSDTHLVVSFAGETRILAIDDDDELAECEFRGFSANEQTLCVCNVDGGFVVQCVASGVRLVNAADGEPRATWSPPGGATVSVASANRTQALVATTGGSLYSLALGSAALIRETASASLDGKEIACLDCTPLSDPGDAAARLCAVGTWTAEVFLLTMPDLRLVTTSPLGGGGGGVIPRAVLLCSFEGTPHLLAGLGDGALHTFGVDPEAGTLRDGKSLSLGTQPITLRTFRSKGATHVFAGSDRPTVIYGNNGKLIYSNVNLREVLHACPFNCDAFPDSLALASESDLTIGGIDDIQKLHIRTVPLGEQPRRIAHQPETRTYAALTENFDENGYFVRLFDDVTFETLCKFRLEPDEQDSSVISCAFADDPRVYYVVGTGYSLPEEPEPTRGRILVFRAEDGKLQLVAEKEVKGAVYNLNAFNGKLLAGINSKVELFRGGDPVGADGAGGSTYELAKECSHHGHIVALYVAVRGEFIVVGDLMKSVSLLAYKPEESVIEERARDYNANWMTAVDILDDDTYLGAENNFNLFTLRRQSDAATDEERSRLEVVGEYHVGEFVNRFRRGSLVMRLPDQENADVPTLLFGTVSGVIGVLATLPREQFEFLSALQAALNKTVSGVGGLSHDAWRSFQNEHRHRAKDGARGFVDGDLIESFLDLRPEKAREVAAAVKLSVDELTRRVEDLQRLTH</sequence>
<organism evidence="8 9">
    <name type="scientific">Micromonas commoda (strain RCC299 / NOUM17 / CCMP2709)</name>
    <name type="common">Picoplanktonic green alga</name>
    <dbReference type="NCBI Taxonomy" id="296587"/>
    <lineage>
        <taxon>Eukaryota</taxon>
        <taxon>Viridiplantae</taxon>
        <taxon>Chlorophyta</taxon>
        <taxon>Mamiellophyceae</taxon>
        <taxon>Mamiellales</taxon>
        <taxon>Mamiellaceae</taxon>
        <taxon>Micromonas</taxon>
    </lineage>
</organism>
<dbReference type="GeneID" id="8245115"/>
<evidence type="ECO:0000259" key="5">
    <source>
        <dbReference type="Pfam" id="PF03178"/>
    </source>
</evidence>
<dbReference type="GO" id="GO:0005634">
    <property type="term" value="C:nucleus"/>
    <property type="evidence" value="ECO:0007669"/>
    <property type="project" value="UniProtKB-SubCell"/>
</dbReference>
<name>C1E9R7_MICCC</name>
<evidence type="ECO:0000256" key="1">
    <source>
        <dbReference type="ARBA" id="ARBA00004123"/>
    </source>
</evidence>
<feature type="domain" description="RSE1/DDB1/CPSF1 first beta-propeller" evidence="6">
    <location>
        <begin position="14"/>
        <end position="359"/>
    </location>
</feature>
<protein>
    <recommendedName>
        <fullName evidence="3">DNA damage-binding protein 1</fullName>
    </recommendedName>
</protein>
<dbReference type="Gene3D" id="1.10.150.910">
    <property type="match status" value="1"/>
</dbReference>
<keyword evidence="4" id="KW-0539">Nucleus</keyword>
<dbReference type="InParanoid" id="C1E9R7"/>
<dbReference type="SUPFAM" id="SSF50998">
    <property type="entry name" value="Quinoprotein alcohol dehydrogenase-like"/>
    <property type="match status" value="2"/>
</dbReference>
<proteinExistence type="inferred from homology"/>
<dbReference type="InterPro" id="IPR004871">
    <property type="entry name" value="RSE1/DDB1/CPSF1_C"/>
</dbReference>
<dbReference type="STRING" id="296587.C1E9R7"/>
<dbReference type="KEGG" id="mis:MICPUN_97627"/>
<dbReference type="Pfam" id="PF10433">
    <property type="entry name" value="Beta-prop_RSE1_1st"/>
    <property type="match status" value="1"/>
</dbReference>
<dbReference type="InterPro" id="IPR018846">
    <property type="entry name" value="Beta-prop_RSE1/DDB1/CPSF1_1st"/>
</dbReference>